<protein>
    <submittedName>
        <fullName evidence="3">Uncharacterized protein</fullName>
    </submittedName>
</protein>
<evidence type="ECO:0000313" key="4">
    <source>
        <dbReference type="Proteomes" id="UP001186944"/>
    </source>
</evidence>
<feature type="region of interest" description="Disordered" evidence="1">
    <location>
        <begin position="220"/>
        <end position="247"/>
    </location>
</feature>
<dbReference type="EMBL" id="VSWD01000004">
    <property type="protein sequence ID" value="KAK3104909.1"/>
    <property type="molecule type" value="Genomic_DNA"/>
</dbReference>
<gene>
    <name evidence="3" type="ORF">FSP39_013000</name>
</gene>
<name>A0AA88YG80_PINIB</name>
<evidence type="ECO:0000313" key="3">
    <source>
        <dbReference type="EMBL" id="KAK3104909.1"/>
    </source>
</evidence>
<proteinExistence type="predicted"/>
<feature type="transmembrane region" description="Helical" evidence="2">
    <location>
        <begin position="50"/>
        <end position="74"/>
    </location>
</feature>
<sequence>MENVRNLSSKPVPIPITAENLAKYLLQANRTSTIASTVTPASDAYDDAGAMQYVVAVILIYSSAVIGVFILGFFSRRQKQNVQIDEQANYFLKDIRDVRMTIERKQRLEKIRSFSRSISLDPSLLSRTGETVKSGVLSMGGQMASLAINDTDSKVSSATGTVPNNNVVTGGDSDFSLKEKCRQHLEIEITDSDGKCLSNEKLCVPLLENNVNEKIYDNSEETGIGGAKTDFSSRRSENGDFYTSRTNEKLHDGQLNVPLLGNGAVIKDKIQT</sequence>
<dbReference type="AlphaFoldDB" id="A0AA88YG80"/>
<keyword evidence="2" id="KW-0812">Transmembrane</keyword>
<keyword evidence="4" id="KW-1185">Reference proteome</keyword>
<keyword evidence="2" id="KW-1133">Transmembrane helix</keyword>
<reference evidence="3" key="1">
    <citation type="submission" date="2019-08" db="EMBL/GenBank/DDBJ databases">
        <title>The improved chromosome-level genome for the pearl oyster Pinctada fucata martensii using PacBio sequencing and Hi-C.</title>
        <authorList>
            <person name="Zheng Z."/>
        </authorList>
    </citation>
    <scope>NUCLEOTIDE SEQUENCE</scope>
    <source>
        <strain evidence="3">ZZ-2019</strain>
        <tissue evidence="3">Adductor muscle</tissue>
    </source>
</reference>
<dbReference type="Proteomes" id="UP001186944">
    <property type="component" value="Unassembled WGS sequence"/>
</dbReference>
<organism evidence="3 4">
    <name type="scientific">Pinctada imbricata</name>
    <name type="common">Atlantic pearl-oyster</name>
    <name type="synonym">Pinctada martensii</name>
    <dbReference type="NCBI Taxonomy" id="66713"/>
    <lineage>
        <taxon>Eukaryota</taxon>
        <taxon>Metazoa</taxon>
        <taxon>Spiralia</taxon>
        <taxon>Lophotrochozoa</taxon>
        <taxon>Mollusca</taxon>
        <taxon>Bivalvia</taxon>
        <taxon>Autobranchia</taxon>
        <taxon>Pteriomorphia</taxon>
        <taxon>Pterioida</taxon>
        <taxon>Pterioidea</taxon>
        <taxon>Pteriidae</taxon>
        <taxon>Pinctada</taxon>
    </lineage>
</organism>
<accession>A0AA88YG80</accession>
<evidence type="ECO:0000256" key="2">
    <source>
        <dbReference type="SAM" id="Phobius"/>
    </source>
</evidence>
<keyword evidence="2" id="KW-0472">Membrane</keyword>
<comment type="caution">
    <text evidence="3">The sequence shown here is derived from an EMBL/GenBank/DDBJ whole genome shotgun (WGS) entry which is preliminary data.</text>
</comment>
<evidence type="ECO:0000256" key="1">
    <source>
        <dbReference type="SAM" id="MobiDB-lite"/>
    </source>
</evidence>